<reference evidence="2" key="1">
    <citation type="submission" date="2017-09" db="EMBL/GenBank/DDBJ databases">
        <title>Yangia sp. SAOS 153D whole genome sequencing.</title>
        <authorList>
            <person name="Verma A."/>
            <person name="Krishnamurthi S."/>
        </authorList>
    </citation>
    <scope>NUCLEOTIDE SEQUENCE [LARGE SCALE GENOMIC DNA]</scope>
    <source>
        <strain evidence="2">SAOS 153D</strain>
    </source>
</reference>
<dbReference type="OrthoDB" id="8454614at2"/>
<dbReference type="RefSeq" id="WP_095884369.1">
    <property type="nucleotide sequence ID" value="NZ_NTHN02000027.1"/>
</dbReference>
<dbReference type="EMBL" id="NTHN02000027">
    <property type="protein sequence ID" value="MCT4371519.1"/>
    <property type="molecule type" value="Genomic_DNA"/>
</dbReference>
<reference evidence="3" key="2">
    <citation type="submission" date="2023-07" db="EMBL/GenBank/DDBJ databases">
        <title>Yangia mangrovi SAOS 153D genome.</title>
        <authorList>
            <person name="Verma A."/>
            <person name="Pal Y."/>
            <person name="Sundharam S."/>
            <person name="Bisht B."/>
            <person name="Srinivasan K."/>
        </authorList>
    </citation>
    <scope>NUCLEOTIDE SEQUENCE [LARGE SCALE GENOMIC DNA]</scope>
    <source>
        <strain evidence="3">SAOS 153D</strain>
    </source>
</reference>
<dbReference type="Proteomes" id="UP000217448">
    <property type="component" value="Unassembled WGS sequence"/>
</dbReference>
<reference evidence="1" key="3">
    <citation type="submission" date="2024-05" db="EMBL/GenBank/DDBJ databases">
        <title>Yangia mangrovi SAOS 153D genome.</title>
        <authorList>
            <person name="Verma A."/>
            <person name="Pal Y."/>
            <person name="Sundharam S."/>
            <person name="Bisht B."/>
            <person name="Srinivasan K."/>
        </authorList>
    </citation>
    <scope>NUCLEOTIDE SEQUENCE</scope>
    <source>
        <strain evidence="1">SAOS 153D</strain>
    </source>
</reference>
<keyword evidence="3" id="KW-1185">Reference proteome</keyword>
<name>A0A2A3JNI1_9RHOB</name>
<evidence type="ECO:0000313" key="1">
    <source>
        <dbReference type="EMBL" id="MCT4371519.1"/>
    </source>
</evidence>
<evidence type="ECO:0000313" key="2">
    <source>
        <dbReference type="EMBL" id="PBD16745.1"/>
    </source>
</evidence>
<accession>A0A2A3JNI1</accession>
<sequence length="103" mass="10723">MRHLDRFARAAFGIAVLAALGACGGSEEPPAGMRPATEAESACLRDIAKAAGTTDIALISSESSETGTMVKARVGDDRTHWDCIAYPDGTTGEIMAEPHMTEG</sequence>
<proteinExistence type="predicted"/>
<evidence type="ECO:0000313" key="3">
    <source>
        <dbReference type="Proteomes" id="UP000217448"/>
    </source>
</evidence>
<gene>
    <name evidence="1" type="ORF">CLG85_014805</name>
    <name evidence="2" type="ORF">CLG85_23900</name>
</gene>
<protein>
    <submittedName>
        <fullName evidence="2">Uncharacterized protein</fullName>
    </submittedName>
</protein>
<comment type="caution">
    <text evidence="2">The sequence shown here is derived from an EMBL/GenBank/DDBJ whole genome shotgun (WGS) entry which is preliminary data.</text>
</comment>
<dbReference type="PROSITE" id="PS51257">
    <property type="entry name" value="PROKAR_LIPOPROTEIN"/>
    <property type="match status" value="1"/>
</dbReference>
<dbReference type="AlphaFoldDB" id="A0A2A3JNI1"/>
<organism evidence="2">
    <name type="scientific">Alloyangia mangrovi</name>
    <dbReference type="NCBI Taxonomy" id="1779329"/>
    <lineage>
        <taxon>Bacteria</taxon>
        <taxon>Pseudomonadati</taxon>
        <taxon>Pseudomonadota</taxon>
        <taxon>Alphaproteobacteria</taxon>
        <taxon>Rhodobacterales</taxon>
        <taxon>Roseobacteraceae</taxon>
        <taxon>Alloyangia</taxon>
    </lineage>
</organism>
<dbReference type="EMBL" id="NTHN01000561">
    <property type="protein sequence ID" value="PBD16745.1"/>
    <property type="molecule type" value="Genomic_DNA"/>
</dbReference>